<sequence length="175" mass="19263">MATTTCGCTLSVLHTLMRVEQMGTGSTDLPKSLELLEDAEVRCRALLDCDTCRTRRSSLSSVTVVCITIAEWVRKQWLPGDLINGSTDHIFSLGPYDLDPADTKILSRELMSLQLSHFSDVMNLLQRALSTMKSVPTDRCFGLVSAQLRQLQELARRISLVSGPALSDVATSTFI</sequence>
<keyword evidence="2" id="KW-1185">Reference proteome</keyword>
<dbReference type="OrthoDB" id="3786276at2759"/>
<evidence type="ECO:0000313" key="1">
    <source>
        <dbReference type="EMBL" id="QRD02525.1"/>
    </source>
</evidence>
<protein>
    <recommendedName>
        <fullName evidence="3">Aflatoxin regulatory protein domain-containing protein</fullName>
    </recommendedName>
</protein>
<accession>A0A7U2I5G1</accession>
<name>A0A7U2I5G1_PHANO</name>
<proteinExistence type="predicted"/>
<dbReference type="EMBL" id="CP069036">
    <property type="protein sequence ID" value="QRD02525.1"/>
    <property type="molecule type" value="Genomic_DNA"/>
</dbReference>
<evidence type="ECO:0000313" key="2">
    <source>
        <dbReference type="Proteomes" id="UP000663193"/>
    </source>
</evidence>
<organism evidence="1 2">
    <name type="scientific">Phaeosphaeria nodorum (strain SN15 / ATCC MYA-4574 / FGSC 10173)</name>
    <name type="common">Glume blotch fungus</name>
    <name type="synonym">Parastagonospora nodorum</name>
    <dbReference type="NCBI Taxonomy" id="321614"/>
    <lineage>
        <taxon>Eukaryota</taxon>
        <taxon>Fungi</taxon>
        <taxon>Dikarya</taxon>
        <taxon>Ascomycota</taxon>
        <taxon>Pezizomycotina</taxon>
        <taxon>Dothideomycetes</taxon>
        <taxon>Pleosporomycetidae</taxon>
        <taxon>Pleosporales</taxon>
        <taxon>Pleosporineae</taxon>
        <taxon>Phaeosphaeriaceae</taxon>
        <taxon>Parastagonospora</taxon>
    </lineage>
</organism>
<dbReference type="Proteomes" id="UP000663193">
    <property type="component" value="Chromosome 14"/>
</dbReference>
<dbReference type="AlphaFoldDB" id="A0A7U2I5G1"/>
<evidence type="ECO:0008006" key="3">
    <source>
        <dbReference type="Google" id="ProtNLM"/>
    </source>
</evidence>
<gene>
    <name evidence="1" type="ORF">JI435_112800</name>
</gene>
<dbReference type="VEuPathDB" id="FungiDB:JI435_112800"/>
<reference evidence="2" key="1">
    <citation type="journal article" date="2021" name="BMC Genomics">
        <title>Chromosome-level genome assembly and manually-curated proteome of model necrotroph Parastagonospora nodorum Sn15 reveals a genome-wide trove of candidate effector homologs, and redundancy of virulence-related functions within an accessory chromosome.</title>
        <authorList>
            <person name="Bertazzoni S."/>
            <person name="Jones D.A.B."/>
            <person name="Phan H.T."/>
            <person name="Tan K.-C."/>
            <person name="Hane J.K."/>
        </authorList>
    </citation>
    <scope>NUCLEOTIDE SEQUENCE [LARGE SCALE GENOMIC DNA]</scope>
    <source>
        <strain evidence="2">SN15 / ATCC MYA-4574 / FGSC 10173)</strain>
    </source>
</reference>